<feature type="transmembrane region" description="Helical" evidence="5">
    <location>
        <begin position="236"/>
        <end position="265"/>
    </location>
</feature>
<evidence type="ECO:0000256" key="3">
    <source>
        <dbReference type="ARBA" id="ARBA00022989"/>
    </source>
</evidence>
<feature type="transmembrane region" description="Helical" evidence="5">
    <location>
        <begin position="301"/>
        <end position="321"/>
    </location>
</feature>
<dbReference type="PANTHER" id="PTHR23051:SF0">
    <property type="entry name" value="SOLUTE CARRIER FAMILY 35 MEMBER F5"/>
    <property type="match status" value="1"/>
</dbReference>
<gene>
    <name evidence="6" type="ORF">ASEP1449_LOCUS19393</name>
</gene>
<keyword evidence="2 5" id="KW-0812">Transmembrane</keyword>
<dbReference type="InterPro" id="IPR037185">
    <property type="entry name" value="EmrE-like"/>
</dbReference>
<dbReference type="EMBL" id="HBHQ01028593">
    <property type="protein sequence ID" value="CAD9827559.1"/>
    <property type="molecule type" value="Transcribed_RNA"/>
</dbReference>
<keyword evidence="3 5" id="KW-1133">Transmembrane helix</keyword>
<evidence type="ECO:0008006" key="7">
    <source>
        <dbReference type="Google" id="ProtNLM"/>
    </source>
</evidence>
<feature type="transmembrane region" description="Helical" evidence="5">
    <location>
        <begin position="333"/>
        <end position="351"/>
    </location>
</feature>
<protein>
    <recommendedName>
        <fullName evidence="7">EamA domain-containing protein</fullName>
    </recommendedName>
</protein>
<comment type="subcellular location">
    <subcellularLocation>
        <location evidence="1">Membrane</location>
        <topology evidence="1">Multi-pass membrane protein</topology>
    </subcellularLocation>
</comment>
<feature type="transmembrane region" description="Helical" evidence="5">
    <location>
        <begin position="194"/>
        <end position="215"/>
    </location>
</feature>
<reference evidence="6" key="1">
    <citation type="submission" date="2021-01" db="EMBL/GenBank/DDBJ databases">
        <authorList>
            <person name="Corre E."/>
            <person name="Pelletier E."/>
            <person name="Niang G."/>
            <person name="Scheremetjew M."/>
            <person name="Finn R."/>
            <person name="Kale V."/>
            <person name="Holt S."/>
            <person name="Cochrane G."/>
            <person name="Meng A."/>
            <person name="Brown T."/>
            <person name="Cohen L."/>
        </authorList>
    </citation>
    <scope>NUCLEOTIDE SEQUENCE</scope>
    <source>
        <strain evidence="6">CCMP2084</strain>
    </source>
</reference>
<keyword evidence="4 5" id="KW-0472">Membrane</keyword>
<evidence type="ECO:0000313" key="6">
    <source>
        <dbReference type="EMBL" id="CAD9827559.1"/>
    </source>
</evidence>
<evidence type="ECO:0000256" key="2">
    <source>
        <dbReference type="ARBA" id="ARBA00022692"/>
    </source>
</evidence>
<dbReference type="AlphaFoldDB" id="A0A7S2UTY1"/>
<feature type="transmembrane region" description="Helical" evidence="5">
    <location>
        <begin position="277"/>
        <end position="294"/>
    </location>
</feature>
<feature type="transmembrane region" description="Helical" evidence="5">
    <location>
        <begin position="7"/>
        <end position="26"/>
    </location>
</feature>
<accession>A0A7S2UTY1</accession>
<organism evidence="6">
    <name type="scientific">Attheya septentrionalis</name>
    <dbReference type="NCBI Taxonomy" id="420275"/>
    <lineage>
        <taxon>Eukaryota</taxon>
        <taxon>Sar</taxon>
        <taxon>Stramenopiles</taxon>
        <taxon>Ochrophyta</taxon>
        <taxon>Bacillariophyta</taxon>
        <taxon>Coscinodiscophyceae</taxon>
        <taxon>Chaetocerotophycidae</taxon>
        <taxon>Chaetocerotales</taxon>
        <taxon>Attheyaceae</taxon>
        <taxon>Attheya</taxon>
    </lineage>
</organism>
<feature type="transmembrane region" description="Helical" evidence="5">
    <location>
        <begin position="164"/>
        <end position="182"/>
    </location>
</feature>
<evidence type="ECO:0000256" key="4">
    <source>
        <dbReference type="ARBA" id="ARBA00023136"/>
    </source>
</evidence>
<feature type="transmembrane region" description="Helical" evidence="5">
    <location>
        <begin position="58"/>
        <end position="80"/>
    </location>
</feature>
<dbReference type="PANTHER" id="PTHR23051">
    <property type="entry name" value="SOLUTE CARRIER FAMILY 35, MEMBER F5"/>
    <property type="match status" value="1"/>
</dbReference>
<evidence type="ECO:0000256" key="1">
    <source>
        <dbReference type="ARBA" id="ARBA00004141"/>
    </source>
</evidence>
<proteinExistence type="predicted"/>
<dbReference type="SUPFAM" id="SSF103481">
    <property type="entry name" value="Multidrug resistance efflux transporter EmrE"/>
    <property type="match status" value="1"/>
</dbReference>
<dbReference type="GO" id="GO:0016020">
    <property type="term" value="C:membrane"/>
    <property type="evidence" value="ECO:0007669"/>
    <property type="project" value="UniProtKB-SubCell"/>
</dbReference>
<sequence length="397" mass="43388">MHEERRFPIWVQFACVAGYFGTDLFLRLSYQAVLGGGVNTQSEYADEDCVIERYSKPAFMVLCGYVLFFLWGPLLVWPYLKFVKKVSVVNYYETTWSGDLEFREALRFTCIMGSILFLGNLGYVAGLRYINVALASALSQGEAPFTVALSVFFLHRVFGTNEQIGIGLSFTGIVLIAVPPVLRAAASSSDALDQIGGILSTLIGAFGFGCYQVFWPMFDGRRYSATNSAPTNPIEAIIDTFATLSLVGAFLLSTGWFALLLFHLFGWETLEVPPESIRGALLFSTILTAIVDALNGLACVIASAMVVALSYPLIIPLSVVMQVFIDGIPIGEWGIWGWIGTVLVVAGVFCLETNGQDGESDAGDVENINDMDCESINYYGTFSSTSSSKRDLEIEVE</sequence>
<feature type="transmembrane region" description="Helical" evidence="5">
    <location>
        <begin position="129"/>
        <end position="152"/>
    </location>
</feature>
<evidence type="ECO:0000256" key="5">
    <source>
        <dbReference type="SAM" id="Phobius"/>
    </source>
</evidence>
<feature type="transmembrane region" description="Helical" evidence="5">
    <location>
        <begin position="105"/>
        <end position="123"/>
    </location>
</feature>
<name>A0A7S2UTY1_9STRA</name>